<keyword evidence="2" id="KW-1185">Reference proteome</keyword>
<organism evidence="1 2">
    <name type="scientific">Beggiatoa leptomitoformis</name>
    <dbReference type="NCBI Taxonomy" id="288004"/>
    <lineage>
        <taxon>Bacteria</taxon>
        <taxon>Pseudomonadati</taxon>
        <taxon>Pseudomonadota</taxon>
        <taxon>Gammaproteobacteria</taxon>
        <taxon>Thiotrichales</taxon>
        <taxon>Thiotrichaceae</taxon>
        <taxon>Beggiatoa</taxon>
    </lineage>
</organism>
<dbReference type="AlphaFoldDB" id="A0A2N9YH97"/>
<name>A0A2N9YH97_9GAMM</name>
<sequence length="475" mass="54147">MVTKPLNPLLNELAGNSTDPRFFTGLFHLPNPDPVLRKMGKTQEVYDAIQKDPFVTGQLRAIRAGLLGFEQRLQMPASNRVNKRAYELCQQVLDRKPAQYWQWGDIIWQIAEAVFRGYSAIEIVWEKQGDYLLPAQILPRPNRRFIFNYEGEPRLLTRDSPVMGEELPPYKFLLTRHMPSYTNPYGEAVFSSCFWTYTFKHGGFKYWSKFCERFGTPWTIGKYPAGTDEITQAKLLQGLEQMVEMAVSIIPSDGEVQLLEPTARGESHDNFIKACNKEMGIALTSQTLASDIQGNGSRAAAETHRGREQAGFECDREMVSQTLSELCRWITEINIGTEAEPPTHEFYEEAEARQDWTDVLDKARHYLPISRQFAYDRLQIPAPKDGDELLSADTPISQPAQPITHSEHCQHEHEYQSWAGVTDPVLNPLVDLIDKAKDYEDVQLQTLLKSMDTDPLHENLILETFKSAVDGYVAP</sequence>
<reference evidence="2" key="1">
    <citation type="submission" date="2016-12" db="EMBL/GenBank/DDBJ databases">
        <title>Complete Genome Sequence of Beggiatoa leptomitiformis D-401.</title>
        <authorList>
            <person name="Fomenkov A."/>
            <person name="Vincze T."/>
            <person name="Grabovich M."/>
            <person name="Anton B.P."/>
            <person name="Dubinina G."/>
            <person name="Orlova M."/>
            <person name="Belousova E."/>
            <person name="Roberts R.J."/>
        </authorList>
    </citation>
    <scope>NUCLEOTIDE SEQUENCE [LARGE SCALE GENOMIC DNA]</scope>
    <source>
        <strain evidence="2">D-401</strain>
    </source>
</reference>
<evidence type="ECO:0000313" key="1">
    <source>
        <dbReference type="EMBL" id="AUI69854.1"/>
    </source>
</evidence>
<proteinExistence type="predicted"/>
<dbReference type="STRING" id="288004.AL038_09380"/>
<dbReference type="EMBL" id="CP018889">
    <property type="protein sequence ID" value="AUI69854.1"/>
    <property type="molecule type" value="Genomic_DNA"/>
</dbReference>
<dbReference type="Proteomes" id="UP000234271">
    <property type="component" value="Chromosome"/>
</dbReference>
<gene>
    <name evidence="1" type="ORF">BLE401_14920</name>
</gene>
<evidence type="ECO:0000313" key="2">
    <source>
        <dbReference type="Proteomes" id="UP000234271"/>
    </source>
</evidence>
<accession>A0A2N9YH97</accession>
<dbReference type="Pfam" id="PF06074">
    <property type="entry name" value="Portal_Mu"/>
    <property type="match status" value="1"/>
</dbReference>
<dbReference type="InterPro" id="IPR009279">
    <property type="entry name" value="Portal_Mu"/>
</dbReference>
<dbReference type="OrthoDB" id="9797300at2"/>
<protein>
    <submittedName>
        <fullName evidence="1">DUF935 family protein</fullName>
    </submittedName>
</protein>
<dbReference type="KEGG" id="blep:AL038_09380"/>
<dbReference type="RefSeq" id="WP_062152209.1">
    <property type="nucleotide sequence ID" value="NZ_CP012373.2"/>
</dbReference>